<dbReference type="Gene3D" id="3.40.850.10">
    <property type="entry name" value="Kinesin motor domain"/>
    <property type="match status" value="1"/>
</dbReference>
<proteinExistence type="inferred from homology"/>
<dbReference type="PANTHER" id="PTHR47972">
    <property type="entry name" value="KINESIN-LIKE PROTEIN KLP-3"/>
    <property type="match status" value="1"/>
</dbReference>
<dbReference type="PANTHER" id="PTHR47972:SF28">
    <property type="entry name" value="KINESIN-LIKE PROTEIN KLP-3"/>
    <property type="match status" value="1"/>
</dbReference>
<dbReference type="InterPro" id="IPR027640">
    <property type="entry name" value="Kinesin-like_fam"/>
</dbReference>
<dbReference type="InParanoid" id="H2ZNU8"/>
<dbReference type="AlphaFoldDB" id="H2ZNU8"/>
<dbReference type="GO" id="GO:0008017">
    <property type="term" value="F:microtubule binding"/>
    <property type="evidence" value="ECO:0007669"/>
    <property type="project" value="InterPro"/>
</dbReference>
<dbReference type="Proteomes" id="UP000007875">
    <property type="component" value="Unassembled WGS sequence"/>
</dbReference>
<dbReference type="PROSITE" id="PS50067">
    <property type="entry name" value="KINESIN_MOTOR_2"/>
    <property type="match status" value="1"/>
</dbReference>
<evidence type="ECO:0000256" key="6">
    <source>
        <dbReference type="RuleBase" id="RU000394"/>
    </source>
</evidence>
<keyword evidence="4" id="KW-0206">Cytoskeleton</keyword>
<reference evidence="8" key="3">
    <citation type="submission" date="2025-09" db="UniProtKB">
        <authorList>
            <consortium name="Ensembl"/>
        </authorList>
    </citation>
    <scope>IDENTIFICATION</scope>
</reference>
<evidence type="ECO:0000313" key="9">
    <source>
        <dbReference type="Proteomes" id="UP000007875"/>
    </source>
</evidence>
<dbReference type="GO" id="GO:0005874">
    <property type="term" value="C:microtubule"/>
    <property type="evidence" value="ECO:0007669"/>
    <property type="project" value="UniProtKB-KW"/>
</dbReference>
<dbReference type="OMA" id="YERTRTW"/>
<dbReference type="InterPro" id="IPR019821">
    <property type="entry name" value="Kinesin_motor_CS"/>
</dbReference>
<dbReference type="HOGENOM" id="CLU_001485_2_2_1"/>
<feature type="domain" description="Kinesin motor" evidence="7">
    <location>
        <begin position="75"/>
        <end position="401"/>
    </location>
</feature>
<reference evidence="9" key="1">
    <citation type="submission" date="2003-08" db="EMBL/GenBank/DDBJ databases">
        <authorList>
            <person name="Birren B."/>
            <person name="Nusbaum C."/>
            <person name="Abebe A."/>
            <person name="Abouelleil A."/>
            <person name="Adekoya E."/>
            <person name="Ait-zahra M."/>
            <person name="Allen N."/>
            <person name="Allen T."/>
            <person name="An P."/>
            <person name="Anderson M."/>
            <person name="Anderson S."/>
            <person name="Arachchi H."/>
            <person name="Armbruster J."/>
            <person name="Bachantsang P."/>
            <person name="Baldwin J."/>
            <person name="Barry A."/>
            <person name="Bayul T."/>
            <person name="Blitshsteyn B."/>
            <person name="Bloom T."/>
            <person name="Blye J."/>
            <person name="Boguslavskiy L."/>
            <person name="Borowsky M."/>
            <person name="Boukhgalter B."/>
            <person name="Brunache A."/>
            <person name="Butler J."/>
            <person name="Calixte N."/>
            <person name="Calvo S."/>
            <person name="Camarata J."/>
            <person name="Campo K."/>
            <person name="Chang J."/>
            <person name="Cheshatsang Y."/>
            <person name="Citroen M."/>
            <person name="Collymore A."/>
            <person name="Considine T."/>
            <person name="Cook A."/>
            <person name="Cooke P."/>
            <person name="Corum B."/>
            <person name="Cuomo C."/>
            <person name="David R."/>
            <person name="Dawoe T."/>
            <person name="Degray S."/>
            <person name="Dodge S."/>
            <person name="Dooley K."/>
            <person name="Dorje P."/>
            <person name="Dorjee K."/>
            <person name="Dorris L."/>
            <person name="Duffey N."/>
            <person name="Dupes A."/>
            <person name="Elkins T."/>
            <person name="Engels R."/>
            <person name="Erickson J."/>
            <person name="Farina A."/>
            <person name="Faro S."/>
            <person name="Ferreira P."/>
            <person name="Fischer H."/>
            <person name="Fitzgerald M."/>
            <person name="Foley K."/>
            <person name="Gage D."/>
            <person name="Galagan J."/>
            <person name="Gearin G."/>
            <person name="Gnerre S."/>
            <person name="Gnirke A."/>
            <person name="Goyette A."/>
            <person name="Graham J."/>
            <person name="Grandbois E."/>
            <person name="Gyaltsen K."/>
            <person name="Hafez N."/>
            <person name="Hagopian D."/>
            <person name="Hagos B."/>
            <person name="Hall J."/>
            <person name="Hatcher B."/>
            <person name="Heller A."/>
            <person name="Higgins H."/>
            <person name="Honan T."/>
            <person name="Horn A."/>
            <person name="Houde N."/>
            <person name="Hughes L."/>
            <person name="Hulme W."/>
            <person name="Husby E."/>
            <person name="Iliev I."/>
            <person name="Jaffe D."/>
            <person name="Jones C."/>
            <person name="Kamal M."/>
            <person name="Kamat A."/>
            <person name="Kamvysselis M."/>
            <person name="Karlsson E."/>
            <person name="Kells C."/>
            <person name="Kieu A."/>
            <person name="Kisner P."/>
            <person name="Kodira C."/>
            <person name="Kulbokas E."/>
            <person name="Labutti K."/>
            <person name="Lama D."/>
            <person name="Landers T."/>
            <person name="Leger J."/>
            <person name="Levine S."/>
            <person name="Lewis D."/>
            <person name="Lewis T."/>
            <person name="Lindblad-toh K."/>
            <person name="Liu X."/>
            <person name="Lokyitsang T."/>
            <person name="Lokyitsang Y."/>
            <person name="Lucien O."/>
            <person name="Lui A."/>
            <person name="Ma L.J."/>
            <person name="Mabbitt R."/>
            <person name="Macdonald J."/>
            <person name="Maclean C."/>
            <person name="Major J."/>
            <person name="Manning J."/>
            <person name="Marabella R."/>
            <person name="Maru K."/>
            <person name="Matthews C."/>
            <person name="Mauceli E."/>
            <person name="Mccarthy M."/>
            <person name="Mcdonough S."/>
            <person name="Mcghee T."/>
            <person name="Meldrim J."/>
            <person name="Meneus L."/>
            <person name="Mesirov J."/>
            <person name="Mihalev A."/>
            <person name="Mihova T."/>
            <person name="Mikkelsen T."/>
            <person name="Mlenga V."/>
            <person name="Moru K."/>
            <person name="Mozes J."/>
            <person name="Mulrain L."/>
            <person name="Munson G."/>
            <person name="Naylor J."/>
            <person name="Newes C."/>
            <person name="Nguyen C."/>
            <person name="Nguyen N."/>
            <person name="Nguyen T."/>
            <person name="Nicol R."/>
            <person name="Nielsen C."/>
            <person name="Nizzari M."/>
            <person name="Norbu C."/>
            <person name="Norbu N."/>
            <person name="O'donnell P."/>
            <person name="Okoawo O."/>
            <person name="O'leary S."/>
            <person name="Omotosho B."/>
            <person name="O'neill K."/>
            <person name="Osman S."/>
            <person name="Parker S."/>
            <person name="Perrin D."/>
            <person name="Phunkhang P."/>
            <person name="Piqani B."/>
            <person name="Purcell S."/>
            <person name="Rachupka T."/>
            <person name="Ramasamy U."/>
            <person name="Rameau R."/>
            <person name="Ray V."/>
            <person name="Raymond C."/>
            <person name="Retta R."/>
            <person name="Richardson S."/>
            <person name="Rise C."/>
            <person name="Rodriguez J."/>
            <person name="Rogers J."/>
            <person name="Rogov P."/>
            <person name="Rutman M."/>
            <person name="Schupbach R."/>
            <person name="Seaman C."/>
            <person name="Settipalli S."/>
            <person name="Sharpe T."/>
            <person name="Sheridan J."/>
            <person name="Sherpa N."/>
            <person name="Shi J."/>
            <person name="Smirnov S."/>
            <person name="Smith C."/>
            <person name="Sougnez C."/>
            <person name="Spencer B."/>
            <person name="Stalker J."/>
            <person name="Stange-thomann N."/>
            <person name="Stavropoulos S."/>
            <person name="Stetson K."/>
            <person name="Stone C."/>
            <person name="Stone S."/>
            <person name="Stubbs M."/>
            <person name="Talamas J."/>
            <person name="Tchuinga P."/>
            <person name="Tenzing P."/>
            <person name="Tesfaye S."/>
            <person name="Theodore J."/>
            <person name="Thoulutsang Y."/>
            <person name="Topham K."/>
            <person name="Towey S."/>
            <person name="Tsamla T."/>
            <person name="Tsomo N."/>
            <person name="Vallee D."/>
            <person name="Vassiliev H."/>
            <person name="Venkataraman V."/>
            <person name="Vinson J."/>
            <person name="Vo A."/>
            <person name="Wade C."/>
            <person name="Wang S."/>
            <person name="Wangchuk T."/>
            <person name="Wangdi T."/>
            <person name="Whittaker C."/>
            <person name="Wilkinson J."/>
            <person name="Wu Y."/>
            <person name="Wyman D."/>
            <person name="Yadav S."/>
            <person name="Yang S."/>
            <person name="Yang X."/>
            <person name="Yeager S."/>
            <person name="Yee E."/>
            <person name="Young G."/>
            <person name="Zainoun J."/>
            <person name="Zembeck L."/>
            <person name="Zimmer A."/>
            <person name="Zody M."/>
            <person name="Lander E."/>
        </authorList>
    </citation>
    <scope>NUCLEOTIDE SEQUENCE [LARGE SCALE GENOMIC DNA]</scope>
</reference>
<evidence type="ECO:0000259" key="7">
    <source>
        <dbReference type="PROSITE" id="PS50067"/>
    </source>
</evidence>
<dbReference type="InterPro" id="IPR027417">
    <property type="entry name" value="P-loop_NTPase"/>
</dbReference>
<comment type="similarity">
    <text evidence="5 6">Belongs to the TRAFAC class myosin-kinesin ATPase superfamily. Kinesin family.</text>
</comment>
<evidence type="ECO:0000256" key="3">
    <source>
        <dbReference type="ARBA" id="ARBA00022840"/>
    </source>
</evidence>
<dbReference type="STRING" id="51511.ENSCSAVP00000019264"/>
<dbReference type="Ensembl" id="ENSCSAVT00000019472.1">
    <property type="protein sequence ID" value="ENSCSAVP00000019264.1"/>
    <property type="gene ID" value="ENSCSAVG00000011309.1"/>
</dbReference>
<evidence type="ECO:0000256" key="1">
    <source>
        <dbReference type="ARBA" id="ARBA00004245"/>
    </source>
</evidence>
<evidence type="ECO:0000256" key="5">
    <source>
        <dbReference type="PROSITE-ProRule" id="PRU00283"/>
    </source>
</evidence>
<dbReference type="GO" id="GO:0007018">
    <property type="term" value="P:microtubule-based movement"/>
    <property type="evidence" value="ECO:0007669"/>
    <property type="project" value="InterPro"/>
</dbReference>
<feature type="binding site" evidence="5">
    <location>
        <begin position="164"/>
        <end position="171"/>
    </location>
    <ligand>
        <name>ATP</name>
        <dbReference type="ChEBI" id="CHEBI:30616"/>
    </ligand>
</feature>
<dbReference type="SMART" id="SM00129">
    <property type="entry name" value="KISc"/>
    <property type="match status" value="1"/>
</dbReference>
<reference evidence="8" key="2">
    <citation type="submission" date="2025-08" db="UniProtKB">
        <authorList>
            <consortium name="Ensembl"/>
        </authorList>
    </citation>
    <scope>IDENTIFICATION</scope>
</reference>
<dbReference type="PROSITE" id="PS00411">
    <property type="entry name" value="KINESIN_MOTOR_1"/>
    <property type="match status" value="1"/>
</dbReference>
<dbReference type="SUPFAM" id="SSF52540">
    <property type="entry name" value="P-loop containing nucleoside triphosphate hydrolases"/>
    <property type="match status" value="1"/>
</dbReference>
<dbReference type="InterPro" id="IPR001752">
    <property type="entry name" value="Kinesin_motor_dom"/>
</dbReference>
<keyword evidence="6" id="KW-0493">Microtubule</keyword>
<name>H2ZNU8_CIOSA</name>
<dbReference type="PRINTS" id="PR00380">
    <property type="entry name" value="KINESINHEAVY"/>
</dbReference>
<evidence type="ECO:0000313" key="8">
    <source>
        <dbReference type="Ensembl" id="ENSCSAVP00000019264.1"/>
    </source>
</evidence>
<keyword evidence="5 6" id="KW-0505">Motor protein</keyword>
<keyword evidence="2 5" id="KW-0547">Nucleotide-binding</keyword>
<keyword evidence="4" id="KW-0963">Cytoplasm</keyword>
<organism evidence="8 9">
    <name type="scientific">Ciona savignyi</name>
    <name type="common">Pacific transparent sea squirt</name>
    <dbReference type="NCBI Taxonomy" id="51511"/>
    <lineage>
        <taxon>Eukaryota</taxon>
        <taxon>Metazoa</taxon>
        <taxon>Chordata</taxon>
        <taxon>Tunicata</taxon>
        <taxon>Ascidiacea</taxon>
        <taxon>Phlebobranchia</taxon>
        <taxon>Cionidae</taxon>
        <taxon>Ciona</taxon>
    </lineage>
</organism>
<dbReference type="Pfam" id="PF00225">
    <property type="entry name" value="Kinesin"/>
    <property type="match status" value="1"/>
</dbReference>
<dbReference type="GO" id="GO:0005524">
    <property type="term" value="F:ATP binding"/>
    <property type="evidence" value="ECO:0007669"/>
    <property type="project" value="UniProtKB-UniRule"/>
</dbReference>
<dbReference type="eggNOG" id="KOG0239">
    <property type="taxonomic scope" value="Eukaryota"/>
</dbReference>
<comment type="subcellular location">
    <subcellularLocation>
        <location evidence="1">Cytoplasm</location>
        <location evidence="1">Cytoskeleton</location>
    </subcellularLocation>
</comment>
<accession>H2ZNU8</accession>
<evidence type="ECO:0000256" key="4">
    <source>
        <dbReference type="ARBA" id="ARBA00023212"/>
    </source>
</evidence>
<dbReference type="GO" id="GO:0003777">
    <property type="term" value="F:microtubule motor activity"/>
    <property type="evidence" value="ECO:0007669"/>
    <property type="project" value="InterPro"/>
</dbReference>
<sequence>IASVLHKLSHENTQLHREVENFPVLLKEAIKRTGKQITEALSEVNENSKDLIRRYRKEMKLRKKYHNELVELKGNIRVFVRARPKISEDGLNPKMSVSYDVNDDSLIYVSNQQRGRNQSFDLDRVFSDTSSQQEVGGLSGWLIQPEYLFYLGQFCFILSIFAYGQTGSGKTYTMEGTQEEPGINQRALSDLFKMVEERSLDWDYSVSVSLVEIYNETLKDLLTTKHEKLEIKMNADGTLFVQRLTILPVKDLNDVNRAFEFGRSNRATASTNMNEHSSRSHAVLMVTVAGTNKTTGVQTMGKLNLIDLAGSERVSKSGASGDRLKEAQNINRSLSALGDVIHSLRNKQSHVPFRNSKLTYLLQDSLSKDSKTLMVVQVSPVEKNSSETICSLTFAQRVRLVELGQATKKTK</sequence>
<keyword evidence="9" id="KW-1185">Reference proteome</keyword>
<evidence type="ECO:0000256" key="2">
    <source>
        <dbReference type="ARBA" id="ARBA00022741"/>
    </source>
</evidence>
<keyword evidence="3 5" id="KW-0067">ATP-binding</keyword>
<dbReference type="InterPro" id="IPR036961">
    <property type="entry name" value="Kinesin_motor_dom_sf"/>
</dbReference>
<protein>
    <recommendedName>
        <fullName evidence="6">Kinesin-like protein</fullName>
    </recommendedName>
</protein>
<dbReference type="GeneTree" id="ENSGT00940000154022"/>